<name>A0AAQ3M3Y8_9PEZI</name>
<evidence type="ECO:0000256" key="3">
    <source>
        <dbReference type="ARBA" id="ARBA00022989"/>
    </source>
</evidence>
<keyword evidence="4 5" id="KW-0472">Membrane</keyword>
<feature type="transmembrane region" description="Helical" evidence="7">
    <location>
        <begin position="169"/>
        <end position="192"/>
    </location>
</feature>
<keyword evidence="2 5" id="KW-0812">Transmembrane</keyword>
<dbReference type="InterPro" id="IPR050846">
    <property type="entry name" value="TLCD"/>
</dbReference>
<feature type="transmembrane region" description="Helical" evidence="7">
    <location>
        <begin position="204"/>
        <end position="224"/>
    </location>
</feature>
<dbReference type="PROSITE" id="PS50922">
    <property type="entry name" value="TLC"/>
    <property type="match status" value="1"/>
</dbReference>
<organism evidence="9 10">
    <name type="scientific">Acrodontium crateriforme</name>
    <dbReference type="NCBI Taxonomy" id="150365"/>
    <lineage>
        <taxon>Eukaryota</taxon>
        <taxon>Fungi</taxon>
        <taxon>Dikarya</taxon>
        <taxon>Ascomycota</taxon>
        <taxon>Pezizomycotina</taxon>
        <taxon>Dothideomycetes</taxon>
        <taxon>Dothideomycetidae</taxon>
        <taxon>Mycosphaerellales</taxon>
        <taxon>Teratosphaeriaceae</taxon>
        <taxon>Acrodontium</taxon>
    </lineage>
</organism>
<sequence length="383" mass="43018">MRDPFPIPPPPALVKAITPLADVLSLDSLPLHAHEVIFAFSLYTFVFLVVSPAISRLVVPERYKAFSPRTRIGWDVHIVSFVQSVIICALSLYVIFVDEERKSWRPWGEWESRLWGYSGMSGMCQSFALGYFLWDLWMCTYHLNIFGWGMLAHAISAVTVFALGYRPFVYFYCPVFLLYELSSPFLNIHWFCDKLSMTGSTVQAINGAFLTVTFFLCRICWGTYSSFRVATDVYRAIQAGQSEPLSAAAAHQIRRIDPSLYYASDAKQRAAFISSSHLPLWMAGAYVASNLTLNMLNVYWFGKMIETIRSRFNPPFGTKGTVPSRVPKDPKDHVPTDLSSAVDAMNGAAEDDNIKVSRSLDADGMTTVEVSGTQRKSARSRKA</sequence>
<evidence type="ECO:0000256" key="5">
    <source>
        <dbReference type="PROSITE-ProRule" id="PRU00205"/>
    </source>
</evidence>
<dbReference type="GO" id="GO:0016020">
    <property type="term" value="C:membrane"/>
    <property type="evidence" value="ECO:0007669"/>
    <property type="project" value="UniProtKB-SubCell"/>
</dbReference>
<dbReference type="SMART" id="SM00724">
    <property type="entry name" value="TLC"/>
    <property type="match status" value="1"/>
</dbReference>
<dbReference type="InterPro" id="IPR006634">
    <property type="entry name" value="TLC-dom"/>
</dbReference>
<feature type="transmembrane region" description="Helical" evidence="7">
    <location>
        <begin position="141"/>
        <end position="163"/>
    </location>
</feature>
<dbReference type="GO" id="GO:0055088">
    <property type="term" value="P:lipid homeostasis"/>
    <property type="evidence" value="ECO:0007669"/>
    <property type="project" value="TreeGrafter"/>
</dbReference>
<evidence type="ECO:0000256" key="2">
    <source>
        <dbReference type="ARBA" id="ARBA00022692"/>
    </source>
</evidence>
<comment type="subcellular location">
    <subcellularLocation>
        <location evidence="1">Membrane</location>
        <topology evidence="1">Multi-pass membrane protein</topology>
    </subcellularLocation>
</comment>
<feature type="domain" description="TLC" evidence="8">
    <location>
        <begin position="69"/>
        <end position="313"/>
    </location>
</feature>
<accession>A0AAQ3M3Y8</accession>
<evidence type="ECO:0000313" key="10">
    <source>
        <dbReference type="Proteomes" id="UP001303373"/>
    </source>
</evidence>
<feature type="compositionally biased region" description="Basic and acidic residues" evidence="6">
    <location>
        <begin position="326"/>
        <end position="335"/>
    </location>
</feature>
<dbReference type="PANTHER" id="PTHR13439">
    <property type="entry name" value="CT120 PROTEIN"/>
    <property type="match status" value="1"/>
</dbReference>
<protein>
    <submittedName>
        <fullName evidence="9">Tlc domain-containing protein c17a2.02c</fullName>
    </submittedName>
</protein>
<gene>
    <name evidence="9" type="ORF">R9X50_00323700</name>
</gene>
<dbReference type="Proteomes" id="UP001303373">
    <property type="component" value="Chromosome 4"/>
</dbReference>
<keyword evidence="3 7" id="KW-1133">Transmembrane helix</keyword>
<evidence type="ECO:0000313" key="9">
    <source>
        <dbReference type="EMBL" id="WPH00410.1"/>
    </source>
</evidence>
<feature type="region of interest" description="Disordered" evidence="6">
    <location>
        <begin position="316"/>
        <end position="338"/>
    </location>
</feature>
<evidence type="ECO:0000256" key="4">
    <source>
        <dbReference type="ARBA" id="ARBA00023136"/>
    </source>
</evidence>
<keyword evidence="10" id="KW-1185">Reference proteome</keyword>
<evidence type="ECO:0000256" key="6">
    <source>
        <dbReference type="SAM" id="MobiDB-lite"/>
    </source>
</evidence>
<dbReference type="EMBL" id="CP138583">
    <property type="protein sequence ID" value="WPH00410.1"/>
    <property type="molecule type" value="Genomic_DNA"/>
</dbReference>
<dbReference type="Pfam" id="PF03798">
    <property type="entry name" value="TRAM_LAG1_CLN8"/>
    <property type="match status" value="1"/>
</dbReference>
<proteinExistence type="predicted"/>
<reference evidence="9 10" key="1">
    <citation type="submission" date="2023-11" db="EMBL/GenBank/DDBJ databases">
        <title>An acidophilic fungus is an integral part of prey digestion in a carnivorous sundew plant.</title>
        <authorList>
            <person name="Tsai I.J."/>
        </authorList>
    </citation>
    <scope>NUCLEOTIDE SEQUENCE [LARGE SCALE GENOMIC DNA]</scope>
    <source>
        <strain evidence="9">169a</strain>
    </source>
</reference>
<dbReference type="GO" id="GO:0005783">
    <property type="term" value="C:endoplasmic reticulum"/>
    <property type="evidence" value="ECO:0007669"/>
    <property type="project" value="TreeGrafter"/>
</dbReference>
<feature type="transmembrane region" description="Helical" evidence="7">
    <location>
        <begin position="115"/>
        <end position="134"/>
    </location>
</feature>
<evidence type="ECO:0000259" key="8">
    <source>
        <dbReference type="PROSITE" id="PS50922"/>
    </source>
</evidence>
<feature type="transmembrane region" description="Helical" evidence="7">
    <location>
        <begin position="280"/>
        <end position="301"/>
    </location>
</feature>
<feature type="transmembrane region" description="Helical" evidence="7">
    <location>
        <begin position="76"/>
        <end position="95"/>
    </location>
</feature>
<dbReference type="AlphaFoldDB" id="A0AAQ3M3Y8"/>
<evidence type="ECO:0000256" key="1">
    <source>
        <dbReference type="ARBA" id="ARBA00004141"/>
    </source>
</evidence>
<evidence type="ECO:0000256" key="7">
    <source>
        <dbReference type="SAM" id="Phobius"/>
    </source>
</evidence>
<feature type="transmembrane region" description="Helical" evidence="7">
    <location>
        <begin position="36"/>
        <end position="55"/>
    </location>
</feature>
<feature type="region of interest" description="Disordered" evidence="6">
    <location>
        <begin position="353"/>
        <end position="383"/>
    </location>
</feature>
<dbReference type="PANTHER" id="PTHR13439:SF0">
    <property type="entry name" value="TOPOISOMERASE I DAMAGE AFFECTED PROTEIN 4"/>
    <property type="match status" value="1"/>
</dbReference>